<sequence length="151" mass="17552">MLIFLDFDGVLHSAHAFRAEQMFSQLSVFEPFFRQPEFADIQFVVSSTWRHNRSLEELRAPFSADFHGRIVGKTPEYVATSPIAEREQEILCYLEDHLCEHEPWLALDDCRSYFDRHVGKVFFCTAGTGLMQRDLPALAECIRRQKKQPAL</sequence>
<dbReference type="AlphaFoldDB" id="F0EYS7"/>
<dbReference type="EMBL" id="AEWV01000015">
    <property type="protein sequence ID" value="EGC17685.1"/>
    <property type="molecule type" value="Genomic_DNA"/>
</dbReference>
<dbReference type="STRING" id="888741.HMPREF9098_1011"/>
<evidence type="ECO:0000313" key="2">
    <source>
        <dbReference type="Proteomes" id="UP000004088"/>
    </source>
</evidence>
<proteinExistence type="predicted"/>
<keyword evidence="2" id="KW-1185">Reference proteome</keyword>
<dbReference type="Proteomes" id="UP000004088">
    <property type="component" value="Unassembled WGS sequence"/>
</dbReference>
<gene>
    <name evidence="1" type="ORF">HMPREF9098_1011</name>
</gene>
<dbReference type="Pfam" id="PF18143">
    <property type="entry name" value="HAD_SAK_2"/>
    <property type="match status" value="1"/>
</dbReference>
<comment type="caution">
    <text evidence="1">The sequence shown here is derived from an EMBL/GenBank/DDBJ whole genome shotgun (WGS) entry which is preliminary data.</text>
</comment>
<organism evidence="1 2">
    <name type="scientific">Kingella denitrificans ATCC 33394</name>
    <dbReference type="NCBI Taxonomy" id="888741"/>
    <lineage>
        <taxon>Bacteria</taxon>
        <taxon>Pseudomonadati</taxon>
        <taxon>Pseudomonadota</taxon>
        <taxon>Betaproteobacteria</taxon>
        <taxon>Neisseriales</taxon>
        <taxon>Neisseriaceae</taxon>
        <taxon>Kingella</taxon>
    </lineage>
</organism>
<dbReference type="RefSeq" id="WP_003782407.1">
    <property type="nucleotide sequence ID" value="NZ_GL870929.1"/>
</dbReference>
<reference evidence="1 2" key="1">
    <citation type="submission" date="2011-01" db="EMBL/GenBank/DDBJ databases">
        <authorList>
            <person name="Muzny D."/>
            <person name="Qin X."/>
            <person name="Deng J."/>
            <person name="Jiang H."/>
            <person name="Liu Y."/>
            <person name="Qu J."/>
            <person name="Song X.-Z."/>
            <person name="Zhang L."/>
            <person name="Thornton R."/>
            <person name="Coyle M."/>
            <person name="Francisco L."/>
            <person name="Jackson L."/>
            <person name="Javaid M."/>
            <person name="Korchina V."/>
            <person name="Kovar C."/>
            <person name="Mata R."/>
            <person name="Mathew T."/>
            <person name="Ngo R."/>
            <person name="Nguyen L."/>
            <person name="Nguyen N."/>
            <person name="Okwuonu G."/>
            <person name="Ongeri F."/>
            <person name="Pham C."/>
            <person name="Simmons D."/>
            <person name="Wilczek-Boney K."/>
            <person name="Hale W."/>
            <person name="Jakkamsetti A."/>
            <person name="Pham P."/>
            <person name="Ruth R."/>
            <person name="San Lucas F."/>
            <person name="Warren J."/>
            <person name="Zhang J."/>
            <person name="Zhao Z."/>
            <person name="Zhou C."/>
            <person name="Zhu D."/>
            <person name="Lee S."/>
            <person name="Bess C."/>
            <person name="Blankenburg K."/>
            <person name="Forbes L."/>
            <person name="Fu Q."/>
            <person name="Gubbala S."/>
            <person name="Hirani K."/>
            <person name="Jayaseelan J.C."/>
            <person name="Lara F."/>
            <person name="Munidasa M."/>
            <person name="Palculict T."/>
            <person name="Patil S."/>
            <person name="Pu L.-L."/>
            <person name="Saada N."/>
            <person name="Tang L."/>
            <person name="Weissenberger G."/>
            <person name="Zhu Y."/>
            <person name="Hemphill L."/>
            <person name="Shang Y."/>
            <person name="Youmans B."/>
            <person name="Ayvaz T."/>
            <person name="Ross M."/>
            <person name="Santibanez J."/>
            <person name="Aqrawi P."/>
            <person name="Gross S."/>
            <person name="Joshi V."/>
            <person name="Fowler G."/>
            <person name="Nazareth L."/>
            <person name="Reid J."/>
            <person name="Worley K."/>
            <person name="Petrosino J."/>
            <person name="Highlander S."/>
            <person name="Gibbs R."/>
        </authorList>
    </citation>
    <scope>NUCLEOTIDE SEQUENCE [LARGE SCALE GENOMIC DNA]</scope>
    <source>
        <strain evidence="1 2">ATCC 33394</strain>
    </source>
</reference>
<name>F0EYS7_9NEIS</name>
<evidence type="ECO:0000313" key="1">
    <source>
        <dbReference type="EMBL" id="EGC17685.1"/>
    </source>
</evidence>
<dbReference type="HOGENOM" id="CLU_105444_2_0_4"/>
<accession>F0EYS7</accession>
<protein>
    <submittedName>
        <fullName evidence="1">Uncharacterized protein</fullName>
    </submittedName>
</protein>